<protein>
    <submittedName>
        <fullName evidence="2">DUF4229 domain-containing protein</fullName>
    </submittedName>
</protein>
<feature type="transmembrane region" description="Helical" evidence="1">
    <location>
        <begin position="38"/>
        <end position="62"/>
    </location>
</feature>
<dbReference type="Pfam" id="PF14012">
    <property type="entry name" value="DUF4229"/>
    <property type="match status" value="1"/>
</dbReference>
<feature type="transmembrane region" description="Helical" evidence="1">
    <location>
        <begin position="12"/>
        <end position="32"/>
    </location>
</feature>
<gene>
    <name evidence="2" type="ORF">C7C46_06290</name>
</gene>
<dbReference type="EMBL" id="PYBW01000022">
    <property type="protein sequence ID" value="PYC85352.1"/>
    <property type="molecule type" value="Genomic_DNA"/>
</dbReference>
<reference evidence="2 3" key="1">
    <citation type="submission" date="2018-03" db="EMBL/GenBank/DDBJ databases">
        <title>Bioinformatic expansion and discovery of thiopeptide antibiotics.</title>
        <authorList>
            <person name="Schwalen C.J."/>
            <person name="Hudson G.A."/>
            <person name="Mitchell D.A."/>
        </authorList>
    </citation>
    <scope>NUCLEOTIDE SEQUENCE [LARGE SCALE GENOMIC DNA]</scope>
    <source>
        <strain evidence="2 3">ATCC 21389</strain>
    </source>
</reference>
<dbReference type="InterPro" id="IPR025323">
    <property type="entry name" value="DUF4229"/>
</dbReference>
<dbReference type="RefSeq" id="WP_110666596.1">
    <property type="nucleotide sequence ID" value="NZ_PYBW01000022.1"/>
</dbReference>
<evidence type="ECO:0000313" key="3">
    <source>
        <dbReference type="Proteomes" id="UP000248039"/>
    </source>
</evidence>
<keyword evidence="3" id="KW-1185">Reference proteome</keyword>
<keyword evidence="1" id="KW-0812">Transmembrane</keyword>
<name>A0A2V4P5S6_9ACTN</name>
<proteinExistence type="predicted"/>
<organism evidence="2 3">
    <name type="scientific">Streptomyces tateyamensis</name>
    <dbReference type="NCBI Taxonomy" id="565073"/>
    <lineage>
        <taxon>Bacteria</taxon>
        <taxon>Bacillati</taxon>
        <taxon>Actinomycetota</taxon>
        <taxon>Actinomycetes</taxon>
        <taxon>Kitasatosporales</taxon>
        <taxon>Streptomycetaceae</taxon>
        <taxon>Streptomyces</taxon>
    </lineage>
</organism>
<keyword evidence="1" id="KW-1133">Transmembrane helix</keyword>
<keyword evidence="1" id="KW-0472">Membrane</keyword>
<sequence length="107" mass="11520">MSSKSHATLRYTSLRATVFLVCLLVFALLGHFQVIPVVGATGFVFLVLLAGLVSAPISYVLLSKQRDEMSEQIVGRVSSIKARTKDRIAAQNAEEDAADEAARAAQN</sequence>
<dbReference type="OrthoDB" id="4284031at2"/>
<evidence type="ECO:0000313" key="2">
    <source>
        <dbReference type="EMBL" id="PYC85352.1"/>
    </source>
</evidence>
<dbReference type="AlphaFoldDB" id="A0A2V4P5S6"/>
<dbReference type="Proteomes" id="UP000248039">
    <property type="component" value="Unassembled WGS sequence"/>
</dbReference>
<accession>A0A2V4P5S6</accession>
<evidence type="ECO:0000256" key="1">
    <source>
        <dbReference type="SAM" id="Phobius"/>
    </source>
</evidence>
<comment type="caution">
    <text evidence="2">The sequence shown here is derived from an EMBL/GenBank/DDBJ whole genome shotgun (WGS) entry which is preliminary data.</text>
</comment>